<comment type="caution">
    <text evidence="1">The sequence shown here is derived from an EMBL/GenBank/DDBJ whole genome shotgun (WGS) entry which is preliminary data.</text>
</comment>
<reference evidence="1 2" key="1">
    <citation type="journal article" date="2018" name="Front. Plant Sci.">
        <title>Red Clover (Trifolium pratense) and Zigzag Clover (T. medium) - A Picture of Genomic Similarities and Differences.</title>
        <authorList>
            <person name="Dluhosova J."/>
            <person name="Istvanek J."/>
            <person name="Nedelnik J."/>
            <person name="Repkova J."/>
        </authorList>
    </citation>
    <scope>NUCLEOTIDE SEQUENCE [LARGE SCALE GENOMIC DNA]</scope>
    <source>
        <strain evidence="2">cv. 10/8</strain>
        <tissue evidence="1">Leaf</tissue>
    </source>
</reference>
<proteinExistence type="predicted"/>
<evidence type="ECO:0000313" key="1">
    <source>
        <dbReference type="EMBL" id="MCI04744.1"/>
    </source>
</evidence>
<sequence>MERKLLSIRGVINTGCPSILIFERFDQFLKPLDLDQRDLQMICPLIIGICS</sequence>
<name>A0A392NZ60_9FABA</name>
<accession>A0A392NZ60</accession>
<keyword evidence="2" id="KW-1185">Reference proteome</keyword>
<dbReference type="EMBL" id="LXQA010056363">
    <property type="protein sequence ID" value="MCI04744.1"/>
    <property type="molecule type" value="Genomic_DNA"/>
</dbReference>
<protein>
    <submittedName>
        <fullName evidence="1">Uncharacterized protein</fullName>
    </submittedName>
</protein>
<dbReference type="AlphaFoldDB" id="A0A392NZ60"/>
<organism evidence="1 2">
    <name type="scientific">Trifolium medium</name>
    <dbReference type="NCBI Taxonomy" id="97028"/>
    <lineage>
        <taxon>Eukaryota</taxon>
        <taxon>Viridiplantae</taxon>
        <taxon>Streptophyta</taxon>
        <taxon>Embryophyta</taxon>
        <taxon>Tracheophyta</taxon>
        <taxon>Spermatophyta</taxon>
        <taxon>Magnoliopsida</taxon>
        <taxon>eudicotyledons</taxon>
        <taxon>Gunneridae</taxon>
        <taxon>Pentapetalae</taxon>
        <taxon>rosids</taxon>
        <taxon>fabids</taxon>
        <taxon>Fabales</taxon>
        <taxon>Fabaceae</taxon>
        <taxon>Papilionoideae</taxon>
        <taxon>50 kb inversion clade</taxon>
        <taxon>NPAAA clade</taxon>
        <taxon>Hologalegina</taxon>
        <taxon>IRL clade</taxon>
        <taxon>Trifolieae</taxon>
        <taxon>Trifolium</taxon>
    </lineage>
</organism>
<evidence type="ECO:0000313" key="2">
    <source>
        <dbReference type="Proteomes" id="UP000265520"/>
    </source>
</evidence>
<dbReference type="Proteomes" id="UP000265520">
    <property type="component" value="Unassembled WGS sequence"/>
</dbReference>